<evidence type="ECO:0000313" key="2">
    <source>
        <dbReference type="EMBL" id="HIV28052.1"/>
    </source>
</evidence>
<feature type="transmembrane region" description="Helical" evidence="1">
    <location>
        <begin position="179"/>
        <end position="199"/>
    </location>
</feature>
<feature type="transmembrane region" description="Helical" evidence="1">
    <location>
        <begin position="107"/>
        <end position="132"/>
    </location>
</feature>
<dbReference type="Pfam" id="PF12730">
    <property type="entry name" value="ABC2_membrane_4"/>
    <property type="match status" value="1"/>
</dbReference>
<reference evidence="2" key="1">
    <citation type="submission" date="2020-10" db="EMBL/GenBank/DDBJ databases">
        <authorList>
            <person name="Gilroy R."/>
        </authorList>
    </citation>
    <scope>NUCLEOTIDE SEQUENCE</scope>
    <source>
        <strain evidence="2">CHK183-6373</strain>
    </source>
</reference>
<keyword evidence="1" id="KW-0472">Membrane</keyword>
<sequence length="256" mass="27787">MSFVSCVGIELQKIRRSKILWLLWIPAVLLWLPALLNLNGNFAAQAEGMALADNYRIQGFLAMTWFMYPACMVVCTVLLSQLERNNRGMVKMLTLPVNPAKWSAAKFVVLLLLAAAQVAASTAAYFASAALATWIAGTSFLSPPLVALREAAAIYGASIPMLAVFWMLATVVRTPVFSVGMGFAAIVPSVLMINTRLWFVYPLCYPLYWANWERGQLAAGSSAAPLPLLPWLPLAAGIAILCLGIACLRYGAAEQE</sequence>
<gene>
    <name evidence="2" type="ORF">IAA64_08785</name>
</gene>
<name>A0A9D1P8K3_9FIRM</name>
<dbReference type="Proteomes" id="UP000886884">
    <property type="component" value="Unassembled WGS sequence"/>
</dbReference>
<evidence type="ECO:0000256" key="1">
    <source>
        <dbReference type="SAM" id="Phobius"/>
    </source>
</evidence>
<feature type="transmembrane region" description="Helical" evidence="1">
    <location>
        <begin position="21"/>
        <end position="40"/>
    </location>
</feature>
<keyword evidence="1" id="KW-1133">Transmembrane helix</keyword>
<feature type="transmembrane region" description="Helical" evidence="1">
    <location>
        <begin position="152"/>
        <end position="172"/>
    </location>
</feature>
<comment type="caution">
    <text evidence="2">The sequence shown here is derived from an EMBL/GenBank/DDBJ whole genome shotgun (WGS) entry which is preliminary data.</text>
</comment>
<proteinExistence type="predicted"/>
<keyword evidence="1" id="KW-0812">Transmembrane</keyword>
<protein>
    <submittedName>
        <fullName evidence="2">ABC transporter permease</fullName>
    </submittedName>
</protein>
<dbReference type="EMBL" id="DVOT01000154">
    <property type="protein sequence ID" value="HIV28052.1"/>
    <property type="molecule type" value="Genomic_DNA"/>
</dbReference>
<dbReference type="AlphaFoldDB" id="A0A9D1P8K3"/>
<accession>A0A9D1P8K3</accession>
<reference evidence="2" key="2">
    <citation type="journal article" date="2021" name="PeerJ">
        <title>Extensive microbial diversity within the chicken gut microbiome revealed by metagenomics and culture.</title>
        <authorList>
            <person name="Gilroy R."/>
            <person name="Ravi A."/>
            <person name="Getino M."/>
            <person name="Pursley I."/>
            <person name="Horton D.L."/>
            <person name="Alikhan N.F."/>
            <person name="Baker D."/>
            <person name="Gharbi K."/>
            <person name="Hall N."/>
            <person name="Watson M."/>
            <person name="Adriaenssens E.M."/>
            <person name="Foster-Nyarko E."/>
            <person name="Jarju S."/>
            <person name="Secka A."/>
            <person name="Antonio M."/>
            <person name="Oren A."/>
            <person name="Chaudhuri R.R."/>
            <person name="La Ragione R."/>
            <person name="Hildebrand F."/>
            <person name="Pallen M.J."/>
        </authorList>
    </citation>
    <scope>NUCLEOTIDE SEQUENCE</scope>
    <source>
        <strain evidence="2">CHK183-6373</strain>
    </source>
</reference>
<feature type="transmembrane region" description="Helical" evidence="1">
    <location>
        <begin position="60"/>
        <end position="82"/>
    </location>
</feature>
<organism evidence="2 3">
    <name type="scientific">Candidatus Ornithocaccomicrobium faecavium</name>
    <dbReference type="NCBI Taxonomy" id="2840890"/>
    <lineage>
        <taxon>Bacteria</taxon>
        <taxon>Bacillati</taxon>
        <taxon>Bacillota</taxon>
        <taxon>Clostridia</taxon>
        <taxon>Candidatus Ornithocaccomicrobium</taxon>
    </lineage>
</organism>
<evidence type="ECO:0000313" key="3">
    <source>
        <dbReference type="Proteomes" id="UP000886884"/>
    </source>
</evidence>
<feature type="transmembrane region" description="Helical" evidence="1">
    <location>
        <begin position="231"/>
        <end position="252"/>
    </location>
</feature>